<evidence type="ECO:0000256" key="2">
    <source>
        <dbReference type="ARBA" id="ARBA00005531"/>
    </source>
</evidence>
<feature type="active site" evidence="7">
    <location>
        <position position="337"/>
    </location>
</feature>
<feature type="active site" evidence="7">
    <location>
        <position position="370"/>
    </location>
</feature>
<gene>
    <name evidence="11" type="ORF">OLEA9_A020309</name>
</gene>
<dbReference type="GO" id="GO:0009922">
    <property type="term" value="F:fatty acid elongase activity"/>
    <property type="evidence" value="ECO:0007669"/>
    <property type="project" value="UniProtKB-EC"/>
</dbReference>
<evidence type="ECO:0000256" key="8">
    <source>
        <dbReference type="SAM" id="Phobius"/>
    </source>
</evidence>
<feature type="domain" description="FAE" evidence="9">
    <location>
        <begin position="26"/>
        <end position="313"/>
    </location>
</feature>
<evidence type="ECO:0000256" key="6">
    <source>
        <dbReference type="PIRNR" id="PIRNR036417"/>
    </source>
</evidence>
<dbReference type="OrthoDB" id="329835at2759"/>
<dbReference type="Pfam" id="PF08392">
    <property type="entry name" value="FAE1_CUT1_RppA"/>
    <property type="match status" value="1"/>
</dbReference>
<comment type="caution">
    <text evidence="11">The sequence shown here is derived from an EMBL/GenBank/DDBJ whole genome shotgun (WGS) entry which is preliminary data.</text>
</comment>
<evidence type="ECO:0000256" key="4">
    <source>
        <dbReference type="ARBA" id="ARBA00023315"/>
    </source>
</evidence>
<keyword evidence="8" id="KW-0472">Membrane</keyword>
<comment type="similarity">
    <text evidence="2 6">Belongs to the thiolase-like superfamily. Chalcone/stilbene synthases family.</text>
</comment>
<dbReference type="GO" id="GO:0016020">
    <property type="term" value="C:membrane"/>
    <property type="evidence" value="ECO:0007669"/>
    <property type="project" value="InterPro"/>
</dbReference>
<feature type="active site" evidence="7">
    <location>
        <position position="169"/>
    </location>
</feature>
<feature type="domain" description="Beta-ketoacyl-[acyl-carrier-protein] synthase III C-terminal" evidence="10">
    <location>
        <begin position="335"/>
        <end position="416"/>
    </location>
</feature>
<feature type="active site" evidence="7">
    <location>
        <position position="374"/>
    </location>
</feature>
<dbReference type="InterPro" id="IPR013601">
    <property type="entry name" value="FAE1_typ3_polyketide_synth"/>
</dbReference>
<dbReference type="Gramene" id="OE9A020309T1">
    <property type="protein sequence ID" value="OE9A020309C1"/>
    <property type="gene ID" value="OE9A020309"/>
</dbReference>
<keyword evidence="8" id="KW-0812">Transmembrane</keyword>
<evidence type="ECO:0000313" key="12">
    <source>
        <dbReference type="Proteomes" id="UP000594638"/>
    </source>
</evidence>
<dbReference type="InterPro" id="IPR016039">
    <property type="entry name" value="Thiolase-like"/>
</dbReference>
<dbReference type="Gene3D" id="3.40.47.10">
    <property type="match status" value="1"/>
</dbReference>
<feature type="active site" evidence="7">
    <location>
        <position position="341"/>
    </location>
</feature>
<dbReference type="Pfam" id="PF08541">
    <property type="entry name" value="ACP_syn_III_C"/>
    <property type="match status" value="1"/>
</dbReference>
<reference evidence="11 12" key="1">
    <citation type="submission" date="2019-12" db="EMBL/GenBank/DDBJ databases">
        <authorList>
            <person name="Alioto T."/>
            <person name="Alioto T."/>
            <person name="Gomez Garrido J."/>
        </authorList>
    </citation>
    <scope>NUCLEOTIDE SEQUENCE [LARGE SCALE GENOMIC DNA]</scope>
</reference>
<feature type="transmembrane region" description="Helical" evidence="8">
    <location>
        <begin position="7"/>
        <end position="24"/>
    </location>
</feature>
<dbReference type="SUPFAM" id="SSF53901">
    <property type="entry name" value="Thiolase-like"/>
    <property type="match status" value="1"/>
</dbReference>
<comment type="catalytic activity">
    <reaction evidence="5">
        <text>a very-long-chain acyl-CoA + malonyl-CoA + H(+) = a very-long-chain 3-oxoacyl-CoA + CO2 + CoA</text>
        <dbReference type="Rhea" id="RHEA:32727"/>
        <dbReference type="ChEBI" id="CHEBI:15378"/>
        <dbReference type="ChEBI" id="CHEBI:16526"/>
        <dbReference type="ChEBI" id="CHEBI:57287"/>
        <dbReference type="ChEBI" id="CHEBI:57384"/>
        <dbReference type="ChEBI" id="CHEBI:90725"/>
        <dbReference type="ChEBI" id="CHEBI:90736"/>
        <dbReference type="EC" id="2.3.1.199"/>
    </reaction>
</comment>
<feature type="active site" evidence="7">
    <location>
        <position position="248"/>
    </location>
</feature>
<keyword evidence="4 6" id="KW-0012">Acyltransferase</keyword>
<dbReference type="InterPro" id="IPR012392">
    <property type="entry name" value="3-ktacl-CoA_syn"/>
</dbReference>
<dbReference type="EMBL" id="CACTIH010000053">
    <property type="protein sequence ID" value="CAA2942816.1"/>
    <property type="molecule type" value="Genomic_DNA"/>
</dbReference>
<protein>
    <recommendedName>
        <fullName evidence="6">3-ketoacyl-CoA synthase</fullName>
        <ecNumber evidence="6">2.3.1.-</ecNumber>
    </recommendedName>
</protein>
<keyword evidence="8" id="KW-1133">Transmembrane helix</keyword>
<dbReference type="CDD" id="cd00831">
    <property type="entry name" value="CHS_like"/>
    <property type="match status" value="1"/>
</dbReference>
<dbReference type="InterPro" id="IPR013747">
    <property type="entry name" value="ACP_syn_III_C"/>
</dbReference>
<evidence type="ECO:0000256" key="5">
    <source>
        <dbReference type="ARBA" id="ARBA00047375"/>
    </source>
</evidence>
<evidence type="ECO:0000313" key="11">
    <source>
        <dbReference type="EMBL" id="CAA2942816.1"/>
    </source>
</evidence>
<keyword evidence="3 6" id="KW-0808">Transferase</keyword>
<dbReference type="Proteomes" id="UP000594638">
    <property type="component" value="Unassembled WGS sequence"/>
</dbReference>
<evidence type="ECO:0000259" key="10">
    <source>
        <dbReference type="Pfam" id="PF08541"/>
    </source>
</evidence>
<keyword evidence="12" id="KW-1185">Reference proteome</keyword>
<evidence type="ECO:0000259" key="9">
    <source>
        <dbReference type="Pfam" id="PF08392"/>
    </source>
</evidence>
<sequence length="468" mass="53419">MDLFPRFLYCFPLLCLLYTLWQIFDRRRHQNCYILDYECYKPSDDRKLNTRFCGEVIRRNKQLGLNEYKFLLKSIVSSGIGEDTYGPRMVLEGRETSPSLEDAIIEMNDFFLDTIDKLFKKTGILPSEIDVLVVNISMLAAVPSLSSQIIHHYKMKEDIKVYNLSGMGCSASPISINIVQNIFKTQRNVQALVVTSESLSLGWYTGKDRSMILSNCLFRSGGCAILLTNKVALKEKAMFKLKCLVRTHHGAKDESYNCCIQKEDDQGYVGFHLGKNLPKAATRAFVDNLKEIAPKILPVRELLQFTLLTLIRKTKQKYFKIGAGARPAIDFKTGIDHFCLHTGGKAVIDAVAQNLNLSEHDIEPARMTLHRFGNTSASSIWYVLAYMQAKNRLKKSNKVFMISFGAGFKCNSCLWEVMRDLDQDGNVWKEFINSYPPKTIANPFLEKYGWINEEDPDTFHVPDDYVIP</sequence>
<evidence type="ECO:0000256" key="1">
    <source>
        <dbReference type="ARBA" id="ARBA00005194"/>
    </source>
</evidence>
<comment type="pathway">
    <text evidence="1 6">Lipid metabolism; fatty acid biosynthesis.</text>
</comment>
<dbReference type="PIRSF" id="PIRSF036417">
    <property type="entry name" value="3-ktacl-CoA_syn"/>
    <property type="match status" value="1"/>
</dbReference>
<dbReference type="AlphaFoldDB" id="A0A8S0PDC3"/>
<name>A0A8S0PDC3_OLEEU</name>
<organism evidence="11 12">
    <name type="scientific">Olea europaea subsp. europaea</name>
    <dbReference type="NCBI Taxonomy" id="158383"/>
    <lineage>
        <taxon>Eukaryota</taxon>
        <taxon>Viridiplantae</taxon>
        <taxon>Streptophyta</taxon>
        <taxon>Embryophyta</taxon>
        <taxon>Tracheophyta</taxon>
        <taxon>Spermatophyta</taxon>
        <taxon>Magnoliopsida</taxon>
        <taxon>eudicotyledons</taxon>
        <taxon>Gunneridae</taxon>
        <taxon>Pentapetalae</taxon>
        <taxon>asterids</taxon>
        <taxon>lamiids</taxon>
        <taxon>Lamiales</taxon>
        <taxon>Oleaceae</taxon>
        <taxon>Oleeae</taxon>
        <taxon>Olea</taxon>
    </lineage>
</organism>
<dbReference type="EC" id="2.3.1.-" evidence="6"/>
<accession>A0A8S0PDC3</accession>
<dbReference type="PANTHER" id="PTHR31561">
    <property type="entry name" value="3-KETOACYL-COA SYNTHASE"/>
    <property type="match status" value="1"/>
</dbReference>
<evidence type="ECO:0000256" key="3">
    <source>
        <dbReference type="ARBA" id="ARBA00022679"/>
    </source>
</evidence>
<dbReference type="GO" id="GO:0006633">
    <property type="term" value="P:fatty acid biosynthetic process"/>
    <property type="evidence" value="ECO:0007669"/>
    <property type="project" value="InterPro"/>
</dbReference>
<proteinExistence type="inferred from homology"/>
<evidence type="ECO:0000256" key="7">
    <source>
        <dbReference type="PIRSR" id="PIRSR036417-1"/>
    </source>
</evidence>